<gene>
    <name evidence="5" type="ORF">DI536_02965</name>
</gene>
<sequence length="300" mass="32277">MSLLELAERRCVIVTGKGGVGKTSVAAALGRAWAKQGKRVLVAEIVPHPDTPSQLKEALACPAPTEEPQRIGENLWLTLVTPTIGHLRFLRDALPIKLLADAAMKSQGLRRFLSAAPGFSDMGVMYRMLDLMKRRHPSGGDQFDICVIDSPATGHALALAQIPEFLTRVIAGGPIRRAAEEGVATLTNEKITGCVIVTLPETLPITEAIELEKGLGRHGLRVSCIAVNRVPHDPFTAEERTVLAGVPRTVFGAREVQRIERSNTALELLKQLHPQRSVVLQEVEGTGAALIDNLANLVGA</sequence>
<dbReference type="Proteomes" id="UP000249061">
    <property type="component" value="Unassembled WGS sequence"/>
</dbReference>
<dbReference type="AlphaFoldDB" id="A0A2W5TRN8"/>
<evidence type="ECO:0000256" key="3">
    <source>
        <dbReference type="ARBA" id="ARBA00066752"/>
    </source>
</evidence>
<dbReference type="EC" id="7.3.2.7" evidence="3"/>
<accession>A0A2W5TRN8</accession>
<dbReference type="EMBL" id="QFQP01000002">
    <property type="protein sequence ID" value="PZR17302.1"/>
    <property type="molecule type" value="Genomic_DNA"/>
</dbReference>
<dbReference type="GO" id="GO:0016887">
    <property type="term" value="F:ATP hydrolysis activity"/>
    <property type="evidence" value="ECO:0007669"/>
    <property type="project" value="InterPro"/>
</dbReference>
<evidence type="ECO:0000256" key="1">
    <source>
        <dbReference type="ARBA" id="ARBA00011040"/>
    </source>
</evidence>
<dbReference type="PANTHER" id="PTHR10803">
    <property type="entry name" value="ARSENICAL PUMP-DRIVING ATPASE ARSENITE-TRANSLOCATING ATPASE"/>
    <property type="match status" value="1"/>
</dbReference>
<proteinExistence type="inferred from homology"/>
<organism evidence="5 6">
    <name type="scientific">Archangium gephyra</name>
    <dbReference type="NCBI Taxonomy" id="48"/>
    <lineage>
        <taxon>Bacteria</taxon>
        <taxon>Pseudomonadati</taxon>
        <taxon>Myxococcota</taxon>
        <taxon>Myxococcia</taxon>
        <taxon>Myxococcales</taxon>
        <taxon>Cystobacterineae</taxon>
        <taxon>Archangiaceae</taxon>
        <taxon>Archangium</taxon>
    </lineage>
</organism>
<dbReference type="CDD" id="cd02035">
    <property type="entry name" value="ArsA"/>
    <property type="match status" value="1"/>
</dbReference>
<dbReference type="PANTHER" id="PTHR10803:SF3">
    <property type="entry name" value="ATPASE GET3"/>
    <property type="match status" value="1"/>
</dbReference>
<dbReference type="Pfam" id="PF02374">
    <property type="entry name" value="ArsA_ATPase"/>
    <property type="match status" value="1"/>
</dbReference>
<feature type="domain" description="ArsA/GET3 Anion-transporting ATPase-like" evidence="4">
    <location>
        <begin position="10"/>
        <end position="169"/>
    </location>
</feature>
<dbReference type="GO" id="GO:0005524">
    <property type="term" value="F:ATP binding"/>
    <property type="evidence" value="ECO:0007669"/>
    <property type="project" value="InterPro"/>
</dbReference>
<dbReference type="InterPro" id="IPR016300">
    <property type="entry name" value="ATPase_ArsA/GET3"/>
</dbReference>
<evidence type="ECO:0000313" key="6">
    <source>
        <dbReference type="Proteomes" id="UP000249061"/>
    </source>
</evidence>
<comment type="similarity">
    <text evidence="1">Belongs to the arsA ATPase family.</text>
</comment>
<evidence type="ECO:0000256" key="2">
    <source>
        <dbReference type="ARBA" id="ARBA00052296"/>
    </source>
</evidence>
<protein>
    <recommendedName>
        <fullName evidence="3">arsenite-transporting ATPase</fullName>
        <ecNumber evidence="3">7.3.2.7</ecNumber>
    </recommendedName>
</protein>
<dbReference type="GO" id="GO:0015446">
    <property type="term" value="F:ATPase-coupled arsenite transmembrane transporter activity"/>
    <property type="evidence" value="ECO:0007669"/>
    <property type="project" value="UniProtKB-EC"/>
</dbReference>
<reference evidence="5 6" key="1">
    <citation type="submission" date="2017-08" db="EMBL/GenBank/DDBJ databases">
        <title>Infants hospitalized years apart are colonized by the same room-sourced microbial strains.</title>
        <authorList>
            <person name="Brooks B."/>
            <person name="Olm M.R."/>
            <person name="Firek B.A."/>
            <person name="Baker R."/>
            <person name="Thomas B.C."/>
            <person name="Morowitz M.J."/>
            <person name="Banfield J.F."/>
        </authorList>
    </citation>
    <scope>NUCLEOTIDE SEQUENCE [LARGE SCALE GENOMIC DNA]</scope>
    <source>
        <strain evidence="5">S2_003_000_R2_14</strain>
    </source>
</reference>
<dbReference type="SUPFAM" id="SSF52540">
    <property type="entry name" value="P-loop containing nucleoside triphosphate hydrolases"/>
    <property type="match status" value="1"/>
</dbReference>
<dbReference type="GO" id="GO:0071816">
    <property type="term" value="P:tail-anchored membrane protein insertion into ER membrane"/>
    <property type="evidence" value="ECO:0007669"/>
    <property type="project" value="TreeGrafter"/>
</dbReference>
<evidence type="ECO:0000313" key="5">
    <source>
        <dbReference type="EMBL" id="PZR17302.1"/>
    </source>
</evidence>
<comment type="caution">
    <text evidence="5">The sequence shown here is derived from an EMBL/GenBank/DDBJ whole genome shotgun (WGS) entry which is preliminary data.</text>
</comment>
<name>A0A2W5TRN8_9BACT</name>
<evidence type="ECO:0000259" key="4">
    <source>
        <dbReference type="Pfam" id="PF02374"/>
    </source>
</evidence>
<comment type="catalytic activity">
    <reaction evidence="2">
        <text>arsenite(in) + ATP + H2O = arsenite(out) + ADP + phosphate + H(+)</text>
        <dbReference type="Rhea" id="RHEA:11348"/>
        <dbReference type="ChEBI" id="CHEBI:15377"/>
        <dbReference type="ChEBI" id="CHEBI:15378"/>
        <dbReference type="ChEBI" id="CHEBI:29242"/>
        <dbReference type="ChEBI" id="CHEBI:30616"/>
        <dbReference type="ChEBI" id="CHEBI:43474"/>
        <dbReference type="ChEBI" id="CHEBI:456216"/>
        <dbReference type="EC" id="7.3.2.7"/>
    </reaction>
</comment>
<dbReference type="Gene3D" id="3.40.50.300">
    <property type="entry name" value="P-loop containing nucleotide triphosphate hydrolases"/>
    <property type="match status" value="1"/>
</dbReference>
<dbReference type="InterPro" id="IPR025723">
    <property type="entry name" value="ArsA/GET3_ATPase-like"/>
</dbReference>
<dbReference type="InterPro" id="IPR027417">
    <property type="entry name" value="P-loop_NTPase"/>
</dbReference>